<keyword evidence="13" id="KW-0206">Cytoskeleton</keyword>
<keyword evidence="8" id="KW-0493">Microtubule</keyword>
<evidence type="ECO:0000313" key="20">
    <source>
        <dbReference type="EMBL" id="KIL66221.1"/>
    </source>
</evidence>
<dbReference type="PANTHER" id="PTHR28216:SF1">
    <property type="entry name" value="DASH COMPLEX SUBUNIT DUO1"/>
    <property type="match status" value="1"/>
</dbReference>
<dbReference type="PANTHER" id="PTHR28216">
    <property type="entry name" value="DASH COMPLEX SUBUNIT DUO1"/>
    <property type="match status" value="1"/>
</dbReference>
<evidence type="ECO:0000256" key="5">
    <source>
        <dbReference type="ARBA" id="ARBA00022454"/>
    </source>
</evidence>
<evidence type="ECO:0000256" key="13">
    <source>
        <dbReference type="ARBA" id="ARBA00023212"/>
    </source>
</evidence>
<evidence type="ECO:0000256" key="2">
    <source>
        <dbReference type="ARBA" id="ARBA00004186"/>
    </source>
</evidence>
<evidence type="ECO:0000256" key="15">
    <source>
        <dbReference type="ARBA" id="ARBA00023306"/>
    </source>
</evidence>
<name>A0A0C2XA72_AMAMK</name>
<dbReference type="Pfam" id="PF08651">
    <property type="entry name" value="DASH_Duo1"/>
    <property type="match status" value="1"/>
</dbReference>
<evidence type="ECO:0000256" key="6">
    <source>
        <dbReference type="ARBA" id="ARBA00022490"/>
    </source>
</evidence>
<keyword evidence="12" id="KW-0175">Coiled coil</keyword>
<feature type="compositionally biased region" description="Basic and acidic residues" evidence="19">
    <location>
        <begin position="183"/>
        <end position="225"/>
    </location>
</feature>
<keyword evidence="7" id="KW-0132">Cell division</keyword>
<keyword evidence="6" id="KW-0963">Cytoplasm</keyword>
<evidence type="ECO:0000256" key="11">
    <source>
        <dbReference type="ARBA" id="ARBA00022838"/>
    </source>
</evidence>
<organism evidence="20 21">
    <name type="scientific">Amanita muscaria (strain Koide BX008)</name>
    <dbReference type="NCBI Taxonomy" id="946122"/>
    <lineage>
        <taxon>Eukaryota</taxon>
        <taxon>Fungi</taxon>
        <taxon>Dikarya</taxon>
        <taxon>Basidiomycota</taxon>
        <taxon>Agaricomycotina</taxon>
        <taxon>Agaricomycetes</taxon>
        <taxon>Agaricomycetidae</taxon>
        <taxon>Agaricales</taxon>
        <taxon>Pluteineae</taxon>
        <taxon>Amanitaceae</taxon>
        <taxon>Amanita</taxon>
    </lineage>
</organism>
<dbReference type="HOGENOM" id="CLU_077454_0_0_1"/>
<feature type="compositionally biased region" description="Polar residues" evidence="19">
    <location>
        <begin position="270"/>
        <end position="290"/>
    </location>
</feature>
<dbReference type="GO" id="GO:0051301">
    <property type="term" value="P:cell division"/>
    <property type="evidence" value="ECO:0007669"/>
    <property type="project" value="UniProtKB-KW"/>
</dbReference>
<accession>A0A0C2XA72</accession>
<evidence type="ECO:0000256" key="8">
    <source>
        <dbReference type="ARBA" id="ARBA00022701"/>
    </source>
</evidence>
<proteinExistence type="inferred from homology"/>
<dbReference type="GO" id="GO:0000278">
    <property type="term" value="P:mitotic cell cycle"/>
    <property type="evidence" value="ECO:0007669"/>
    <property type="project" value="InterPro"/>
</dbReference>
<comment type="subcellular location">
    <subcellularLocation>
        <location evidence="3">Chromosome</location>
        <location evidence="3">Centromere</location>
        <location evidence="3">Kinetochore</location>
    </subcellularLocation>
    <subcellularLocation>
        <location evidence="2">Cytoplasm</location>
        <location evidence="2">Cytoskeleton</location>
        <location evidence="2">Spindle</location>
    </subcellularLocation>
    <subcellularLocation>
        <location evidence="1">Nucleus</location>
    </subcellularLocation>
</comment>
<keyword evidence="21" id="KW-1185">Reference proteome</keyword>
<reference evidence="20 21" key="1">
    <citation type="submission" date="2014-04" db="EMBL/GenBank/DDBJ databases">
        <title>Evolutionary Origins and Diversification of the Mycorrhizal Mutualists.</title>
        <authorList>
            <consortium name="DOE Joint Genome Institute"/>
            <consortium name="Mycorrhizal Genomics Consortium"/>
            <person name="Kohler A."/>
            <person name="Kuo A."/>
            <person name="Nagy L.G."/>
            <person name="Floudas D."/>
            <person name="Copeland A."/>
            <person name="Barry K.W."/>
            <person name="Cichocki N."/>
            <person name="Veneault-Fourrey C."/>
            <person name="LaButti K."/>
            <person name="Lindquist E.A."/>
            <person name="Lipzen A."/>
            <person name="Lundell T."/>
            <person name="Morin E."/>
            <person name="Murat C."/>
            <person name="Riley R."/>
            <person name="Ohm R."/>
            <person name="Sun H."/>
            <person name="Tunlid A."/>
            <person name="Henrissat B."/>
            <person name="Grigoriev I.V."/>
            <person name="Hibbett D.S."/>
            <person name="Martin F."/>
        </authorList>
    </citation>
    <scope>NUCLEOTIDE SEQUENCE [LARGE SCALE GENOMIC DNA]</scope>
    <source>
        <strain evidence="20 21">Koide BX008</strain>
    </source>
</reference>
<evidence type="ECO:0000313" key="21">
    <source>
        <dbReference type="Proteomes" id="UP000054549"/>
    </source>
</evidence>
<evidence type="ECO:0000256" key="7">
    <source>
        <dbReference type="ARBA" id="ARBA00022618"/>
    </source>
</evidence>
<protein>
    <recommendedName>
        <fullName evidence="17">DASH complex subunit DUO1</fullName>
    </recommendedName>
    <alternativeName>
        <fullName evidence="18">Outer kinetochore protein DUO1</fullName>
    </alternativeName>
</protein>
<feature type="region of interest" description="Disordered" evidence="19">
    <location>
        <begin position="183"/>
        <end position="296"/>
    </location>
</feature>
<keyword evidence="9" id="KW-0498">Mitosis</keyword>
<dbReference type="GO" id="GO:0042729">
    <property type="term" value="C:DASH complex"/>
    <property type="evidence" value="ECO:0007669"/>
    <property type="project" value="InterPro"/>
</dbReference>
<dbReference type="InParanoid" id="A0A0C2XA72"/>
<evidence type="ECO:0000256" key="12">
    <source>
        <dbReference type="ARBA" id="ARBA00023054"/>
    </source>
</evidence>
<evidence type="ECO:0000256" key="10">
    <source>
        <dbReference type="ARBA" id="ARBA00022829"/>
    </source>
</evidence>
<dbReference type="STRING" id="946122.A0A0C2XA72"/>
<dbReference type="EMBL" id="KN818237">
    <property type="protein sequence ID" value="KIL66221.1"/>
    <property type="molecule type" value="Genomic_DNA"/>
</dbReference>
<dbReference type="GO" id="GO:0007059">
    <property type="term" value="P:chromosome segregation"/>
    <property type="evidence" value="ECO:0007669"/>
    <property type="project" value="UniProtKB-KW"/>
</dbReference>
<evidence type="ECO:0000256" key="14">
    <source>
        <dbReference type="ARBA" id="ARBA00023242"/>
    </source>
</evidence>
<gene>
    <name evidence="20" type="ORF">M378DRAFT_406934</name>
</gene>
<evidence type="ECO:0000256" key="18">
    <source>
        <dbReference type="ARBA" id="ARBA00044358"/>
    </source>
</evidence>
<comment type="similarity">
    <text evidence="4">Belongs to the DASH complex DUO1 family.</text>
</comment>
<keyword evidence="5" id="KW-0158">Chromosome</keyword>
<dbReference type="InterPro" id="IPR013960">
    <property type="entry name" value="DASH_Duo1"/>
</dbReference>
<evidence type="ECO:0000256" key="9">
    <source>
        <dbReference type="ARBA" id="ARBA00022776"/>
    </source>
</evidence>
<keyword evidence="10" id="KW-0159">Chromosome partition</keyword>
<evidence type="ECO:0000256" key="17">
    <source>
        <dbReference type="ARBA" id="ARBA00044152"/>
    </source>
</evidence>
<keyword evidence="15" id="KW-0131">Cell cycle</keyword>
<dbReference type="Proteomes" id="UP000054549">
    <property type="component" value="Unassembled WGS sequence"/>
</dbReference>
<feature type="compositionally biased region" description="Acidic residues" evidence="19">
    <location>
        <begin position="74"/>
        <end position="88"/>
    </location>
</feature>
<feature type="compositionally biased region" description="Basic and acidic residues" evidence="19">
    <location>
        <begin position="97"/>
        <end position="106"/>
    </location>
</feature>
<keyword evidence="11" id="KW-0995">Kinetochore</keyword>
<evidence type="ECO:0000256" key="16">
    <source>
        <dbReference type="ARBA" id="ARBA00023328"/>
    </source>
</evidence>
<evidence type="ECO:0000256" key="3">
    <source>
        <dbReference type="ARBA" id="ARBA00004629"/>
    </source>
</evidence>
<dbReference type="AlphaFoldDB" id="A0A0C2XA72"/>
<feature type="compositionally biased region" description="Low complexity" evidence="19">
    <location>
        <begin position="226"/>
        <end position="265"/>
    </location>
</feature>
<sequence>MTSHDTSDFDLSSTSNSHLLSETPLYLNTSHGADDLSISELSITDRPLAVFGEPFSLLAKPQPQLATPTKSTVDDDNEGEEEGSLETEEATHGATRKQTDERQREEKLRSDLFILKTLNAAFATYIEALDESASANERVAAQLAQTDALLNKYIDTLSKTEEYSRLILDEQWLGAEADEEQLERERREAQENARREAEEQRERERRAREEQERLEQERIERERQESVAARGAVRGVRGTRASGRGTRATARAGSSSASNTAGTGRLRAPSGSNTSTGSGVKRFTSTTLTRGTARRT</sequence>
<evidence type="ECO:0000256" key="4">
    <source>
        <dbReference type="ARBA" id="ARBA00005366"/>
    </source>
</evidence>
<keyword evidence="16" id="KW-0137">Centromere</keyword>
<feature type="region of interest" description="Disordered" evidence="19">
    <location>
        <begin position="60"/>
        <end position="106"/>
    </location>
</feature>
<evidence type="ECO:0000256" key="1">
    <source>
        <dbReference type="ARBA" id="ARBA00004123"/>
    </source>
</evidence>
<dbReference type="GO" id="GO:0005874">
    <property type="term" value="C:microtubule"/>
    <property type="evidence" value="ECO:0007669"/>
    <property type="project" value="UniProtKB-KW"/>
</dbReference>
<keyword evidence="14" id="KW-0539">Nucleus</keyword>
<dbReference type="OrthoDB" id="5599235at2759"/>
<evidence type="ECO:0000256" key="19">
    <source>
        <dbReference type="SAM" id="MobiDB-lite"/>
    </source>
</evidence>
<dbReference type="GO" id="GO:0072686">
    <property type="term" value="C:mitotic spindle"/>
    <property type="evidence" value="ECO:0007669"/>
    <property type="project" value="InterPro"/>
</dbReference>